<dbReference type="RefSeq" id="XP_025434970.1">
    <property type="nucleotide sequence ID" value="XM_025574146.1"/>
</dbReference>
<feature type="compositionally biased region" description="Polar residues" evidence="1">
    <location>
        <begin position="401"/>
        <end position="411"/>
    </location>
</feature>
<feature type="compositionally biased region" description="Basic and acidic residues" evidence="1">
    <location>
        <begin position="716"/>
        <end position="728"/>
    </location>
</feature>
<dbReference type="Gene3D" id="2.60.40.150">
    <property type="entry name" value="C2 domain"/>
    <property type="match status" value="1"/>
</dbReference>
<dbReference type="InterPro" id="IPR035892">
    <property type="entry name" value="C2_domain_sf"/>
</dbReference>
<feature type="compositionally biased region" description="Polar residues" evidence="1">
    <location>
        <begin position="341"/>
        <end position="354"/>
    </location>
</feature>
<gene>
    <name evidence="3" type="ORF">BP01DRAFT_353306</name>
</gene>
<feature type="compositionally biased region" description="Low complexity" evidence="1">
    <location>
        <begin position="419"/>
        <end position="434"/>
    </location>
</feature>
<feature type="compositionally biased region" description="Basic and acidic residues" evidence="1">
    <location>
        <begin position="149"/>
        <end position="159"/>
    </location>
</feature>
<dbReference type="GeneID" id="37075374"/>
<feature type="compositionally biased region" description="Polar residues" evidence="1">
    <location>
        <begin position="757"/>
        <end position="766"/>
    </location>
</feature>
<feature type="compositionally biased region" description="Polar residues" evidence="1">
    <location>
        <begin position="318"/>
        <end position="328"/>
    </location>
</feature>
<feature type="compositionally biased region" description="Low complexity" evidence="1">
    <location>
        <begin position="618"/>
        <end position="636"/>
    </location>
</feature>
<accession>A0A319ABG5</accession>
<evidence type="ECO:0000256" key="1">
    <source>
        <dbReference type="SAM" id="MobiDB-lite"/>
    </source>
</evidence>
<dbReference type="InterPro" id="IPR052981">
    <property type="entry name" value="Ingression_C2_domain"/>
</dbReference>
<dbReference type="PANTHER" id="PTHR47052:SF3">
    <property type="entry name" value="INGRESSION PROTEIN 1"/>
    <property type="match status" value="1"/>
</dbReference>
<dbReference type="SMART" id="SM00239">
    <property type="entry name" value="C2"/>
    <property type="match status" value="1"/>
</dbReference>
<sequence length="911" mass="99719">MAHAAGIFADMSVDGPPIGTLVIIVDRAKNLPNRKTMGKQNPYCAARLGKEAKKTETDLRGGQTPRWDQELRFTVHESPDYFKLKVSVFNDDKKTDLIGETWIDLKDLIIPGGSQNDHWHPLQHRGKYAGEVRLEMTYYDTRPEDEAVIERRTMGTEKVHTRKSMPSAPNVTAPSSSSSSGLSGPRQLKDVKRRPLPTDPTRARPSYPEKVPSAPVPQAPTRPAYHEPTQSAPVVANNARPIHLHGHPEWTYETPGDVQNWSSSHAHGPAPTQMKSQDYYYHSRDNQTDAVRQEVPPTGSTNPLNLQMRNEIPPYLSNPLSQQSQVTEENMRPQKHKGNYPFSSSEQYVSNLSHTGLGHYASQAPPSSSSTTSSIMPISSASNVPTASSSSDGGSAVYPSSHKSAYSSEPSTVHPYPHTYTNSSSYSQSTDYSSENYSEFSDMGPSAVTPVYYGKSISEGGRPIPQYVWARMQPRVEDEDDENNFPPPPPAHRVKLVHVKNIRPPSLVSTASGHPSVSSGLPSNYTTATTAVDSEMMSVVARNSNPLFEHQDRPSSSSGASVPPSLVAGLDPVIADAESDRVAYEREARRRSGIFEENPLRNPPRDFSPAPPYPLDTPPLDSHSSIVSHSSISSSSDRQLVPRRKSVSPRPPSMKERGVSPTPFSPDSYDALNPNASRSVITRDAAHAYETPSQAMEVAKRGDMDTTRDMGPIIGDDGREIDPSDHLPTDTWAPEPERKTKKPGVVVRFRNPAHRANPSTRPTTDGTVERGFGIRRLPAYLDGASDMERTPRSTRREHSRGREEYNSHGHTQIYSSSSPSSHGHVTHRKSVSPAPSHSPSRMYAPTNIGPPIPSKVPIAQAMNQSYPVLGGNMGMDALSRELNSIDIGSVGCSGGNRSLKKYAPKTMGYAV</sequence>
<dbReference type="SUPFAM" id="SSF49562">
    <property type="entry name" value="C2 domain (Calcium/lipid-binding domain, CaLB)"/>
    <property type="match status" value="1"/>
</dbReference>
<dbReference type="Proteomes" id="UP000248349">
    <property type="component" value="Unassembled WGS sequence"/>
</dbReference>
<dbReference type="PROSITE" id="PS50004">
    <property type="entry name" value="C2"/>
    <property type="match status" value="1"/>
</dbReference>
<dbReference type="Pfam" id="PF00168">
    <property type="entry name" value="C2"/>
    <property type="match status" value="1"/>
</dbReference>
<keyword evidence="4" id="KW-1185">Reference proteome</keyword>
<feature type="compositionally biased region" description="Low complexity" evidence="1">
    <location>
        <begin position="175"/>
        <end position="184"/>
    </location>
</feature>
<evidence type="ECO:0000259" key="2">
    <source>
        <dbReference type="PROSITE" id="PS50004"/>
    </source>
</evidence>
<feature type="domain" description="C2" evidence="2">
    <location>
        <begin position="2"/>
        <end position="120"/>
    </location>
</feature>
<dbReference type="EMBL" id="KZ821220">
    <property type="protein sequence ID" value="PYH48988.1"/>
    <property type="molecule type" value="Genomic_DNA"/>
</dbReference>
<reference evidence="3 4" key="1">
    <citation type="submission" date="2016-12" db="EMBL/GenBank/DDBJ databases">
        <title>The genomes of Aspergillus section Nigri reveals drivers in fungal speciation.</title>
        <authorList>
            <consortium name="DOE Joint Genome Institute"/>
            <person name="Vesth T.C."/>
            <person name="Nybo J."/>
            <person name="Theobald S."/>
            <person name="Brandl J."/>
            <person name="Frisvad J.C."/>
            <person name="Nielsen K.F."/>
            <person name="Lyhne E.K."/>
            <person name="Kogle M.E."/>
            <person name="Kuo A."/>
            <person name="Riley R."/>
            <person name="Clum A."/>
            <person name="Nolan M."/>
            <person name="Lipzen A."/>
            <person name="Salamov A."/>
            <person name="Henrissat B."/>
            <person name="Wiebenga A."/>
            <person name="De Vries R.P."/>
            <person name="Grigoriev I.V."/>
            <person name="Mortensen U.H."/>
            <person name="Andersen M.R."/>
            <person name="Baker S.E."/>
        </authorList>
    </citation>
    <scope>NUCLEOTIDE SEQUENCE [LARGE SCALE GENOMIC DNA]</scope>
    <source>
        <strain evidence="3 4">JOP 1030-1</strain>
    </source>
</reference>
<feature type="compositionally biased region" description="Polar residues" evidence="1">
    <location>
        <begin position="298"/>
        <end position="308"/>
    </location>
</feature>
<dbReference type="PANTHER" id="PTHR47052">
    <property type="entry name" value="CONSERVED SERINE PROLINE-RICH PROTEIN (AFU_ORTHOLOGUE AFUA_2G01790)"/>
    <property type="match status" value="1"/>
</dbReference>
<dbReference type="InterPro" id="IPR000008">
    <property type="entry name" value="C2_dom"/>
</dbReference>
<dbReference type="OrthoDB" id="270970at2759"/>
<dbReference type="CDD" id="cd08681">
    <property type="entry name" value="C2_fungal_Inn1p-like"/>
    <property type="match status" value="1"/>
</dbReference>
<evidence type="ECO:0000313" key="3">
    <source>
        <dbReference type="EMBL" id="PYH48988.1"/>
    </source>
</evidence>
<protein>
    <recommendedName>
        <fullName evidence="2">C2 domain-containing protein</fullName>
    </recommendedName>
</protein>
<feature type="compositionally biased region" description="Low complexity" evidence="1">
    <location>
        <begin position="361"/>
        <end position="391"/>
    </location>
</feature>
<feature type="region of interest" description="Disordered" evidence="1">
    <location>
        <begin position="716"/>
        <end position="843"/>
    </location>
</feature>
<organism evidence="3 4">
    <name type="scientific">Aspergillus saccharolyticus JOP 1030-1</name>
    <dbReference type="NCBI Taxonomy" id="1450539"/>
    <lineage>
        <taxon>Eukaryota</taxon>
        <taxon>Fungi</taxon>
        <taxon>Dikarya</taxon>
        <taxon>Ascomycota</taxon>
        <taxon>Pezizomycotina</taxon>
        <taxon>Eurotiomycetes</taxon>
        <taxon>Eurotiomycetidae</taxon>
        <taxon>Eurotiales</taxon>
        <taxon>Aspergillaceae</taxon>
        <taxon>Aspergillus</taxon>
        <taxon>Aspergillus subgen. Circumdati</taxon>
    </lineage>
</organism>
<feature type="compositionally biased region" description="Basic and acidic residues" evidence="1">
    <location>
        <begin position="786"/>
        <end position="807"/>
    </location>
</feature>
<proteinExistence type="predicted"/>
<dbReference type="STRING" id="1450539.A0A319ABG5"/>
<evidence type="ECO:0000313" key="4">
    <source>
        <dbReference type="Proteomes" id="UP000248349"/>
    </source>
</evidence>
<name>A0A319ABG5_9EURO</name>
<dbReference type="AlphaFoldDB" id="A0A319ABG5"/>
<feature type="region of interest" description="Disordered" evidence="1">
    <location>
        <begin position="290"/>
        <end position="440"/>
    </location>
</feature>
<feature type="region of interest" description="Disordered" evidence="1">
    <location>
        <begin position="149"/>
        <end position="230"/>
    </location>
</feature>
<feature type="region of interest" description="Disordered" evidence="1">
    <location>
        <begin position="593"/>
        <end position="673"/>
    </location>
</feature>
<dbReference type="InterPro" id="IPR037791">
    <property type="entry name" value="C2_fungal_Inn1"/>
</dbReference>